<protein>
    <submittedName>
        <fullName evidence="1">Uncharacterized protein</fullName>
    </submittedName>
</protein>
<dbReference type="PANTHER" id="PTHR31912">
    <property type="entry name" value="IP13529P"/>
    <property type="match status" value="1"/>
</dbReference>
<dbReference type="EMBL" id="JACAZI010000016">
    <property type="protein sequence ID" value="KAF7343179.1"/>
    <property type="molecule type" value="Genomic_DNA"/>
</dbReference>
<dbReference type="AlphaFoldDB" id="A0A8H7CMG5"/>
<organism evidence="1 2">
    <name type="scientific">Mycena venus</name>
    <dbReference type="NCBI Taxonomy" id="2733690"/>
    <lineage>
        <taxon>Eukaryota</taxon>
        <taxon>Fungi</taxon>
        <taxon>Dikarya</taxon>
        <taxon>Basidiomycota</taxon>
        <taxon>Agaricomycotina</taxon>
        <taxon>Agaricomycetes</taxon>
        <taxon>Agaricomycetidae</taxon>
        <taxon>Agaricales</taxon>
        <taxon>Marasmiineae</taxon>
        <taxon>Mycenaceae</taxon>
        <taxon>Mycena</taxon>
    </lineage>
</organism>
<reference evidence="1" key="1">
    <citation type="submission" date="2020-05" db="EMBL/GenBank/DDBJ databases">
        <title>Mycena genomes resolve the evolution of fungal bioluminescence.</title>
        <authorList>
            <person name="Tsai I.J."/>
        </authorList>
    </citation>
    <scope>NUCLEOTIDE SEQUENCE</scope>
    <source>
        <strain evidence="1">CCC161011</strain>
    </source>
</reference>
<sequence length="444" mass="50770">MPEPGILRTKDGTLEEVKKQMKLACAGVAKPVKNSQTLTGVKDVYAQYWIEELLSRFKEMKKDDPKRSNSDIEQELISWTEANGEKIYNPFLTTKEFNPTRDTPVEILHTILLGIVKYIWHVSHTPWTDDQKKFYAQRLQSTATDGLSIHPIRANYIMQYAGSLIGRQFKTIVQTNVFHLRGLVSDLHFNAWKADAELSALLWVPEIRNMAEYREDLKVAVANVLDIFATIDPSKIITKVKYHLLVHIEDDVVKLGPLVGVITEIFESFNAVFRYCSIFSNHLAPSRDIATQLGNQEAMKHRLTGGWWPAHEDDEAWQQAGPGVRHFMEKHPVLQKLLGWSIDKSVNHGEVKLIPLPRGQKTRLAIKFQETVAAQALNFGLYAGDSNWFKCRTIVSEYLDECFFGSWVFAASSIHELHARNELAVDIDIWFLRAVTYAAAFRRF</sequence>
<gene>
    <name evidence="1" type="ORF">MVEN_01749100</name>
</gene>
<dbReference type="PANTHER" id="PTHR31912:SF34">
    <property type="entry name" value="NOTOCHORD-RELATED PROTEIN"/>
    <property type="match status" value="1"/>
</dbReference>
<proteinExistence type="predicted"/>
<accession>A0A8H7CMG5</accession>
<name>A0A8H7CMG5_9AGAR</name>
<evidence type="ECO:0000313" key="1">
    <source>
        <dbReference type="EMBL" id="KAF7343179.1"/>
    </source>
</evidence>
<dbReference type="OrthoDB" id="2506088at2759"/>
<dbReference type="Proteomes" id="UP000620124">
    <property type="component" value="Unassembled WGS sequence"/>
</dbReference>
<comment type="caution">
    <text evidence="1">The sequence shown here is derived from an EMBL/GenBank/DDBJ whole genome shotgun (WGS) entry which is preliminary data.</text>
</comment>
<keyword evidence="2" id="KW-1185">Reference proteome</keyword>
<evidence type="ECO:0000313" key="2">
    <source>
        <dbReference type="Proteomes" id="UP000620124"/>
    </source>
</evidence>